<dbReference type="FunFam" id="3.40.50.1400:FF:000002">
    <property type="entry name" value="Ferrochelatase"/>
    <property type="match status" value="1"/>
</dbReference>
<proteinExistence type="inferred from homology"/>
<evidence type="ECO:0000256" key="3">
    <source>
        <dbReference type="ARBA" id="ARBA00022723"/>
    </source>
</evidence>
<feature type="binding site" evidence="9">
    <location>
        <position position="289"/>
    </location>
    <ligand>
        <name>Fe(2+)</name>
        <dbReference type="ChEBI" id="CHEBI:29033"/>
    </ligand>
</feature>
<keyword evidence="3 9" id="KW-0479">Metal-binding</keyword>
<name>B0U1A5_FRAP2</name>
<dbReference type="InterPro" id="IPR001015">
    <property type="entry name" value="Ferrochelatase"/>
</dbReference>
<dbReference type="PROSITE" id="PS00534">
    <property type="entry name" value="FERROCHELATASE"/>
    <property type="match status" value="1"/>
</dbReference>
<sequence length="338" mass="39834">MYTKDMQQYSTKYNKKAILLVNLGTPDNYDVKSIRKYLREFLSDRRVIEANPLLWKLILNLIILPIRSKKNVHTYEAVWNKEHNKSPLLLYTENLAKKLDQRLDNYIVDCAMRYGNPNIESKIKSLQDQGVTEIIVFPLYPQYSATTTATVYDEIYRVLSKLRWQPAIKAINPYYDNKFHIQTISQQIKNYLQATDSYPDIILFSFHGLPKEYFDKGDPYYCHCHKTYRLIKENLQNEYPDIDFELSFQSRFGPKKWLEPYTTVKLEEFAKQNKKVVVIAPGFSADCLETLEELAITEKENFIEKGGKEFVLIPCLNDSDEHVEMLYNIIDEEICLKK</sequence>
<dbReference type="GO" id="GO:0005737">
    <property type="term" value="C:cytoplasm"/>
    <property type="evidence" value="ECO:0007669"/>
    <property type="project" value="UniProtKB-SubCell"/>
</dbReference>
<comment type="catalytic activity">
    <reaction evidence="9 10">
        <text>heme b + 2 H(+) = protoporphyrin IX + Fe(2+)</text>
        <dbReference type="Rhea" id="RHEA:22584"/>
        <dbReference type="ChEBI" id="CHEBI:15378"/>
        <dbReference type="ChEBI" id="CHEBI:29033"/>
        <dbReference type="ChEBI" id="CHEBI:57306"/>
        <dbReference type="ChEBI" id="CHEBI:60344"/>
        <dbReference type="EC" id="4.98.1.1"/>
    </reaction>
</comment>
<gene>
    <name evidence="9" type="primary">hemH</name>
    <name evidence="11" type="ordered locus">Fphi_1900</name>
</gene>
<dbReference type="PANTHER" id="PTHR11108:SF1">
    <property type="entry name" value="FERROCHELATASE, MITOCHONDRIAL"/>
    <property type="match status" value="1"/>
</dbReference>
<dbReference type="GO" id="GO:0006783">
    <property type="term" value="P:heme biosynthetic process"/>
    <property type="evidence" value="ECO:0007669"/>
    <property type="project" value="UniProtKB-UniRule"/>
</dbReference>
<comment type="catalytic activity">
    <reaction evidence="8">
        <text>Fe-coproporphyrin III + 2 H(+) = coproporphyrin III + Fe(2+)</text>
        <dbReference type="Rhea" id="RHEA:49572"/>
        <dbReference type="ChEBI" id="CHEBI:15378"/>
        <dbReference type="ChEBI" id="CHEBI:29033"/>
        <dbReference type="ChEBI" id="CHEBI:68438"/>
        <dbReference type="ChEBI" id="CHEBI:131725"/>
        <dbReference type="EC" id="4.99.1.9"/>
    </reaction>
    <physiologicalReaction direction="right-to-left" evidence="8">
        <dbReference type="Rhea" id="RHEA:49574"/>
    </physiologicalReaction>
</comment>
<evidence type="ECO:0000256" key="2">
    <source>
        <dbReference type="ARBA" id="ARBA00022490"/>
    </source>
</evidence>
<dbReference type="NCBIfam" id="TIGR00109">
    <property type="entry name" value="hemH"/>
    <property type="match status" value="1"/>
</dbReference>
<comment type="function">
    <text evidence="9 10">Catalyzes the ferrous insertion into protoporphyrin IX.</text>
</comment>
<keyword evidence="7 9" id="KW-0627">Porphyrin biosynthesis</keyword>
<evidence type="ECO:0000256" key="4">
    <source>
        <dbReference type="ARBA" id="ARBA00023004"/>
    </source>
</evidence>
<dbReference type="InterPro" id="IPR033659">
    <property type="entry name" value="Ferrochelatase_N"/>
</dbReference>
<dbReference type="GO" id="GO:0004325">
    <property type="term" value="F:ferrochelatase activity"/>
    <property type="evidence" value="ECO:0007669"/>
    <property type="project" value="UniProtKB-UniRule"/>
</dbReference>
<keyword evidence="2 9" id="KW-0963">Cytoplasm</keyword>
<feature type="binding site" evidence="9">
    <location>
        <position position="207"/>
    </location>
    <ligand>
        <name>Fe(2+)</name>
        <dbReference type="ChEBI" id="CHEBI:29033"/>
    </ligand>
</feature>
<organism evidence="11">
    <name type="scientific">Francisella philomiragia subsp. philomiragia (strain ATCC 25017 / CCUG 19701 / FSC 153 / O#319-036)</name>
    <dbReference type="NCBI Taxonomy" id="484022"/>
    <lineage>
        <taxon>Bacteria</taxon>
        <taxon>Pseudomonadati</taxon>
        <taxon>Pseudomonadota</taxon>
        <taxon>Gammaproteobacteria</taxon>
        <taxon>Thiotrichales</taxon>
        <taxon>Francisellaceae</taxon>
        <taxon>Francisella</taxon>
    </lineage>
</organism>
<dbReference type="eggNOG" id="COG0276">
    <property type="taxonomic scope" value="Bacteria"/>
</dbReference>
<dbReference type="HAMAP" id="MF_00323">
    <property type="entry name" value="Ferrochelatase"/>
    <property type="match status" value="1"/>
</dbReference>
<comment type="pathway">
    <text evidence="9 10">Porphyrin-containing compound metabolism; protoheme biosynthesis; protoheme from protoporphyrin-IX: step 1/1.</text>
</comment>
<dbReference type="EC" id="4.98.1.1" evidence="9 10"/>
<evidence type="ECO:0000256" key="5">
    <source>
        <dbReference type="ARBA" id="ARBA00023133"/>
    </source>
</evidence>
<evidence type="ECO:0000256" key="9">
    <source>
        <dbReference type="HAMAP-Rule" id="MF_00323"/>
    </source>
</evidence>
<evidence type="ECO:0000256" key="10">
    <source>
        <dbReference type="RuleBase" id="RU000607"/>
    </source>
</evidence>
<evidence type="ECO:0000256" key="1">
    <source>
        <dbReference type="ARBA" id="ARBA00007718"/>
    </source>
</evidence>
<protein>
    <recommendedName>
        <fullName evidence="9 10">Ferrochelatase</fullName>
        <ecNumber evidence="9 10">4.98.1.1</ecNumber>
    </recommendedName>
    <alternativeName>
        <fullName evidence="9">Heme synthase</fullName>
    </alternativeName>
    <alternativeName>
        <fullName evidence="9">Protoheme ferro-lyase</fullName>
    </alternativeName>
</protein>
<dbReference type="SUPFAM" id="SSF53800">
    <property type="entry name" value="Chelatase"/>
    <property type="match status" value="1"/>
</dbReference>
<keyword evidence="5 9" id="KW-0350">Heme biosynthesis</keyword>
<reference evidence="11" key="1">
    <citation type="submission" date="2009-01" db="EMBL/GenBank/DDBJ databases">
        <title>Complete sequence of chromosome of Francisella philomiragia subsp. philomiragia ATCC 25017.</title>
        <authorList>
            <consortium name="US DOE Joint Genome Institute"/>
            <person name="Copeland A."/>
            <person name="Lucas S."/>
            <person name="Lapidus A."/>
            <person name="Barry K."/>
            <person name="Detter J.C."/>
            <person name="Glavina del Rio T."/>
            <person name="Hammon N."/>
            <person name="Israni S."/>
            <person name="Dalin E."/>
            <person name="Tice H."/>
            <person name="Pitluck S."/>
            <person name="Chain P."/>
            <person name="Malfatti S."/>
            <person name="Shin M."/>
            <person name="Vergez L."/>
            <person name="Schmutz J."/>
            <person name="Larimer F."/>
            <person name="Land M."/>
            <person name="Hauser L."/>
            <person name="Richardson P."/>
        </authorList>
    </citation>
    <scope>NUCLEOTIDE SEQUENCE</scope>
    <source>
        <strain evidence="11">ATCC 25017</strain>
    </source>
</reference>
<dbReference type="AlphaFoldDB" id="B0U1A5"/>
<evidence type="ECO:0000256" key="7">
    <source>
        <dbReference type="ARBA" id="ARBA00023244"/>
    </source>
</evidence>
<dbReference type="GO" id="GO:0046872">
    <property type="term" value="F:metal ion binding"/>
    <property type="evidence" value="ECO:0007669"/>
    <property type="project" value="UniProtKB-KW"/>
</dbReference>
<keyword evidence="4 9" id="KW-0408">Iron</keyword>
<dbReference type="CDD" id="cd03411">
    <property type="entry name" value="Ferrochelatase_N"/>
    <property type="match status" value="1"/>
</dbReference>
<dbReference type="Pfam" id="PF00762">
    <property type="entry name" value="Ferrochelatase"/>
    <property type="match status" value="1"/>
</dbReference>
<keyword evidence="6 9" id="KW-0456">Lyase</keyword>
<dbReference type="HOGENOM" id="CLU_018884_0_0_6"/>
<evidence type="ECO:0000313" key="11">
    <source>
        <dbReference type="EMBL" id="ABZ88124.1"/>
    </source>
</evidence>
<accession>B0U1A5</accession>
<comment type="similarity">
    <text evidence="1 9 10">Belongs to the ferrochelatase family.</text>
</comment>
<dbReference type="CDD" id="cd00419">
    <property type="entry name" value="Ferrochelatase_C"/>
    <property type="match status" value="1"/>
</dbReference>
<dbReference type="Gene3D" id="3.40.50.1400">
    <property type="match status" value="2"/>
</dbReference>
<dbReference type="EMBL" id="CP000937">
    <property type="protein sequence ID" value="ABZ88124.1"/>
    <property type="molecule type" value="Genomic_DNA"/>
</dbReference>
<comment type="subcellular location">
    <subcellularLocation>
        <location evidence="9 10">Cytoplasm</location>
    </subcellularLocation>
</comment>
<evidence type="ECO:0000256" key="6">
    <source>
        <dbReference type="ARBA" id="ARBA00023239"/>
    </source>
</evidence>
<dbReference type="InterPro" id="IPR033644">
    <property type="entry name" value="Ferrochelatase_C"/>
</dbReference>
<evidence type="ECO:0000256" key="8">
    <source>
        <dbReference type="ARBA" id="ARBA00024536"/>
    </source>
</evidence>
<dbReference type="UniPathway" id="UPA00252">
    <property type="reaction ID" value="UER00325"/>
</dbReference>
<dbReference type="PANTHER" id="PTHR11108">
    <property type="entry name" value="FERROCHELATASE"/>
    <property type="match status" value="1"/>
</dbReference>
<dbReference type="InterPro" id="IPR019772">
    <property type="entry name" value="Ferrochelatase_AS"/>
</dbReference>
<dbReference type="KEGG" id="fph:Fphi_1900"/>